<dbReference type="Proteomes" id="UP000646946">
    <property type="component" value="Unassembled WGS sequence"/>
</dbReference>
<gene>
    <name evidence="3" type="ORF">H1016_04625</name>
</gene>
<dbReference type="Pfam" id="PF01370">
    <property type="entry name" value="Epimerase"/>
    <property type="match status" value="1"/>
</dbReference>
<name>A0A832UP34_9ARCH</name>
<protein>
    <submittedName>
        <fullName evidence="3">GDP-mannose 4,6-dehydratase</fullName>
    </submittedName>
</protein>
<accession>A0A832UP34</accession>
<evidence type="ECO:0000313" key="4">
    <source>
        <dbReference type="Proteomes" id="UP000646946"/>
    </source>
</evidence>
<dbReference type="AlphaFoldDB" id="A0A832UP34"/>
<evidence type="ECO:0000313" key="3">
    <source>
        <dbReference type="EMBL" id="HIK00794.1"/>
    </source>
</evidence>
<evidence type="ECO:0000259" key="2">
    <source>
        <dbReference type="Pfam" id="PF01370"/>
    </source>
</evidence>
<comment type="caution">
    <text evidence="3">The sequence shown here is derived from an EMBL/GenBank/DDBJ whole genome shotgun (WGS) entry which is preliminary data.</text>
</comment>
<dbReference type="EMBL" id="DVAB01000038">
    <property type="protein sequence ID" value="HIK00794.1"/>
    <property type="molecule type" value="Genomic_DNA"/>
</dbReference>
<keyword evidence="4" id="KW-1185">Reference proteome</keyword>
<dbReference type="Gene3D" id="3.90.25.10">
    <property type="entry name" value="UDP-galactose 4-epimerase, domain 1"/>
    <property type="match status" value="1"/>
</dbReference>
<sequence>MKVLVTGGAGFIGSFLVNTLVEKGHEVSVIDNLSSAKVISVNRLQKVKDKIEYVQEDIRNFDVMKKITAGKDIVFHLAAQADVPTSIHDPIEDAQINIFGTLNVLRAAHMDGVPRVVFFSSAAVYGGAKKLPLKEDLPPNPLSPYGLSKYAAEQYCKYYSEYFNLETFALRTFNVYGEGSAGVIYKFIDGVRNSGKITVYGDGKQTRDFLSVHDAVSCCMQLLNAKVKGNEKFHVYNLANGKETSLSEIIKVLKQLHKKNFEVKYADQRPGDIKRSLASIEKIKKELKFRPKIALKDGIKELLK</sequence>
<reference evidence="3 4" key="1">
    <citation type="journal article" name="Nat. Commun.">
        <title>Undinarchaeota illuminate DPANN phylogeny and the impact of gene transfer on archaeal evolution.</title>
        <authorList>
            <person name="Dombrowski N."/>
            <person name="Williams T.A."/>
            <person name="Sun J."/>
            <person name="Woodcroft B.J."/>
            <person name="Lee J.H."/>
            <person name="Minh B.Q."/>
            <person name="Rinke C."/>
            <person name="Spang A."/>
        </authorList>
    </citation>
    <scope>NUCLEOTIDE SEQUENCE [LARGE SCALE GENOMIC DNA]</scope>
    <source>
        <strain evidence="3">MAG_bin1129</strain>
    </source>
</reference>
<dbReference type="SUPFAM" id="SSF51735">
    <property type="entry name" value="NAD(P)-binding Rossmann-fold domains"/>
    <property type="match status" value="1"/>
</dbReference>
<dbReference type="InterPro" id="IPR001509">
    <property type="entry name" value="Epimerase_deHydtase"/>
</dbReference>
<feature type="domain" description="NAD-dependent epimerase/dehydratase" evidence="2">
    <location>
        <begin position="3"/>
        <end position="238"/>
    </location>
</feature>
<organism evidence="3 4">
    <name type="scientific">Candidatus Naiadarchaeum limnaeum</name>
    <dbReference type="NCBI Taxonomy" id="2756139"/>
    <lineage>
        <taxon>Archaea</taxon>
        <taxon>Candidatus Undinarchaeota</taxon>
        <taxon>Candidatus Undinarchaeia</taxon>
        <taxon>Candidatus Naiadarchaeales</taxon>
        <taxon>Candidatus Naiadarchaeaceae</taxon>
        <taxon>Candidatus Naiadarchaeum</taxon>
    </lineage>
</organism>
<proteinExistence type="inferred from homology"/>
<dbReference type="InterPro" id="IPR036291">
    <property type="entry name" value="NAD(P)-bd_dom_sf"/>
</dbReference>
<comment type="similarity">
    <text evidence="1">Belongs to the NAD(P)-dependent epimerase/dehydratase family.</text>
</comment>
<evidence type="ECO:0000256" key="1">
    <source>
        <dbReference type="ARBA" id="ARBA00007637"/>
    </source>
</evidence>
<dbReference type="Gene3D" id="3.40.50.720">
    <property type="entry name" value="NAD(P)-binding Rossmann-like Domain"/>
    <property type="match status" value="1"/>
</dbReference>
<dbReference type="PANTHER" id="PTHR43000">
    <property type="entry name" value="DTDP-D-GLUCOSE 4,6-DEHYDRATASE-RELATED"/>
    <property type="match status" value="1"/>
</dbReference>